<organism evidence="4 5">
    <name type="scientific">Ogataea polymorpha</name>
    <dbReference type="NCBI Taxonomy" id="460523"/>
    <lineage>
        <taxon>Eukaryota</taxon>
        <taxon>Fungi</taxon>
        <taxon>Dikarya</taxon>
        <taxon>Ascomycota</taxon>
        <taxon>Saccharomycotina</taxon>
        <taxon>Pichiomycetes</taxon>
        <taxon>Pichiales</taxon>
        <taxon>Pichiaceae</taxon>
        <taxon>Ogataea</taxon>
    </lineage>
</organism>
<dbReference type="PROSITE" id="PS50157">
    <property type="entry name" value="ZINC_FINGER_C2H2_2"/>
    <property type="match status" value="1"/>
</dbReference>
<reference evidence="4" key="2">
    <citation type="submission" date="2021-01" db="EMBL/GenBank/DDBJ databases">
        <authorList>
            <person name="Schikora-Tamarit M.A."/>
        </authorList>
    </citation>
    <scope>NUCLEOTIDE SEQUENCE</scope>
    <source>
        <strain evidence="4">NCAIM Y.01608</strain>
    </source>
</reference>
<keyword evidence="1" id="KW-0479">Metal-binding</keyword>
<dbReference type="InterPro" id="IPR013087">
    <property type="entry name" value="Znf_C2H2_type"/>
</dbReference>
<feature type="domain" description="C2H2-type" evidence="3">
    <location>
        <begin position="128"/>
        <end position="161"/>
    </location>
</feature>
<gene>
    <name evidence="4" type="ORF">OGATHE_002541</name>
</gene>
<evidence type="ECO:0000256" key="1">
    <source>
        <dbReference type="PROSITE-ProRule" id="PRU00042"/>
    </source>
</evidence>
<keyword evidence="1" id="KW-0863">Zinc-finger</keyword>
<dbReference type="EMBL" id="JAEUBD010000983">
    <property type="protein sequence ID" value="KAH3669729.1"/>
    <property type="molecule type" value="Genomic_DNA"/>
</dbReference>
<feature type="region of interest" description="Disordered" evidence="2">
    <location>
        <begin position="348"/>
        <end position="375"/>
    </location>
</feature>
<evidence type="ECO:0000259" key="3">
    <source>
        <dbReference type="PROSITE" id="PS50157"/>
    </source>
</evidence>
<comment type="caution">
    <text evidence="4">The sequence shown here is derived from an EMBL/GenBank/DDBJ whole genome shotgun (WGS) entry which is preliminary data.</text>
</comment>
<reference evidence="4" key="1">
    <citation type="journal article" date="2021" name="Open Biol.">
        <title>Shared evolutionary footprints suggest mitochondrial oxidative damage underlies multiple complex I losses in fungi.</title>
        <authorList>
            <person name="Schikora-Tamarit M.A."/>
            <person name="Marcet-Houben M."/>
            <person name="Nosek J."/>
            <person name="Gabaldon T."/>
        </authorList>
    </citation>
    <scope>NUCLEOTIDE SEQUENCE</scope>
    <source>
        <strain evidence="4">NCAIM Y.01608</strain>
    </source>
</reference>
<proteinExistence type="predicted"/>
<dbReference type="GO" id="GO:0008270">
    <property type="term" value="F:zinc ion binding"/>
    <property type="evidence" value="ECO:0007669"/>
    <property type="project" value="UniProtKB-KW"/>
</dbReference>
<sequence length="398" mass="45824">MSSSSDVPKRRRTTNGHKNDHQELDNQVNEYLNDMNYVDDVQNDVRIHNFGVDLSSLNNEDFHIDPSIANEDTKQQVQENISAAAAAVVAYQETRRAIDGKQSDKPSHLNENNSFRLLEVPENVDPKKMCRFCGKTFAHPGSLGRHLDNRKGSPMHPADQIERIRSNVARRGNPEEVRARRAERARLYNRRDYVKLKNRERRRTQSKIYRVRENAQLQFYKSINTPSLAAHPSFPRMVLFFLTPKDWPHDPPTFQTHETLIMHLDSDPELRKRLPYLSDNLGIEDYKEKLKTAYENWMTLSNEAKKEMWSREQRLCAQDALGSLSLFDFAVREKWAYKLTNDKKQEIIQSNKSESMGSPNYNDSSDSDSSRDVKNAISPDEFAAVAAAAAAVVNNNDE</sequence>
<evidence type="ECO:0000313" key="5">
    <source>
        <dbReference type="Proteomes" id="UP000788993"/>
    </source>
</evidence>
<evidence type="ECO:0000256" key="2">
    <source>
        <dbReference type="SAM" id="MobiDB-lite"/>
    </source>
</evidence>
<dbReference type="AlphaFoldDB" id="A0A9P8PE05"/>
<feature type="compositionally biased region" description="Polar residues" evidence="2">
    <location>
        <begin position="348"/>
        <end position="362"/>
    </location>
</feature>
<accession>A0A9P8PE05</accession>
<evidence type="ECO:0000313" key="4">
    <source>
        <dbReference type="EMBL" id="KAH3669729.1"/>
    </source>
</evidence>
<protein>
    <recommendedName>
        <fullName evidence="3">C2H2-type domain-containing protein</fullName>
    </recommendedName>
</protein>
<keyword evidence="5" id="KW-1185">Reference proteome</keyword>
<dbReference type="Proteomes" id="UP000788993">
    <property type="component" value="Unassembled WGS sequence"/>
</dbReference>
<name>A0A9P8PE05_9ASCO</name>
<keyword evidence="1" id="KW-0862">Zinc</keyword>
<feature type="region of interest" description="Disordered" evidence="2">
    <location>
        <begin position="1"/>
        <end position="24"/>
    </location>
</feature>